<sequence>MKIQKIRTLTSRCLACSENNPQIYLFKSTFTYCI</sequence>
<proteinExistence type="predicted"/>
<dbReference type="EMBL" id="GBXM01008010">
    <property type="protein sequence ID" value="JAI00568.1"/>
    <property type="molecule type" value="Transcribed_RNA"/>
</dbReference>
<evidence type="ECO:0000313" key="1">
    <source>
        <dbReference type="EMBL" id="JAI00568.1"/>
    </source>
</evidence>
<name>A0A0E9XCU1_ANGAN</name>
<accession>A0A0E9XCU1</accession>
<reference evidence="1" key="2">
    <citation type="journal article" date="2015" name="Fish Shellfish Immunol.">
        <title>Early steps in the European eel (Anguilla anguilla)-Vibrio vulnificus interaction in the gills: Role of the RtxA13 toxin.</title>
        <authorList>
            <person name="Callol A."/>
            <person name="Pajuelo D."/>
            <person name="Ebbesson L."/>
            <person name="Teles M."/>
            <person name="MacKenzie S."/>
            <person name="Amaro C."/>
        </authorList>
    </citation>
    <scope>NUCLEOTIDE SEQUENCE</scope>
</reference>
<dbReference type="AlphaFoldDB" id="A0A0E9XCU1"/>
<protein>
    <submittedName>
        <fullName evidence="1">Uncharacterized protein</fullName>
    </submittedName>
</protein>
<reference evidence="1" key="1">
    <citation type="submission" date="2014-11" db="EMBL/GenBank/DDBJ databases">
        <authorList>
            <person name="Amaro Gonzalez C."/>
        </authorList>
    </citation>
    <scope>NUCLEOTIDE SEQUENCE</scope>
</reference>
<organism evidence="1">
    <name type="scientific">Anguilla anguilla</name>
    <name type="common">European freshwater eel</name>
    <name type="synonym">Muraena anguilla</name>
    <dbReference type="NCBI Taxonomy" id="7936"/>
    <lineage>
        <taxon>Eukaryota</taxon>
        <taxon>Metazoa</taxon>
        <taxon>Chordata</taxon>
        <taxon>Craniata</taxon>
        <taxon>Vertebrata</taxon>
        <taxon>Euteleostomi</taxon>
        <taxon>Actinopterygii</taxon>
        <taxon>Neopterygii</taxon>
        <taxon>Teleostei</taxon>
        <taxon>Anguilliformes</taxon>
        <taxon>Anguillidae</taxon>
        <taxon>Anguilla</taxon>
    </lineage>
</organism>